<protein>
    <submittedName>
        <fullName evidence="2">Putative RNA-directed DNA polymerase from transposon X-element</fullName>
    </submittedName>
</protein>
<dbReference type="Gene3D" id="3.60.10.10">
    <property type="entry name" value="Endonuclease/exonuclease/phosphatase"/>
    <property type="match status" value="1"/>
</dbReference>
<feature type="domain" description="Endonuclease/exonuclease/phosphatase" evidence="1">
    <location>
        <begin position="63"/>
        <end position="162"/>
    </location>
</feature>
<keyword evidence="2" id="KW-0695">RNA-directed DNA polymerase</keyword>
<dbReference type="EMBL" id="BMAO01031338">
    <property type="protein sequence ID" value="GFQ74323.1"/>
    <property type="molecule type" value="Genomic_DNA"/>
</dbReference>
<dbReference type="InterPro" id="IPR036691">
    <property type="entry name" value="Endo/exonu/phosph_ase_sf"/>
</dbReference>
<keyword evidence="2" id="KW-0808">Transferase</keyword>
<dbReference type="OrthoDB" id="6437002at2759"/>
<accession>A0A8X6G4V4</accession>
<dbReference type="SUPFAM" id="SSF56219">
    <property type="entry name" value="DNase I-like"/>
    <property type="match status" value="1"/>
</dbReference>
<dbReference type="InterPro" id="IPR005135">
    <property type="entry name" value="Endo/exonuclease/phosphatase"/>
</dbReference>
<dbReference type="AlphaFoldDB" id="A0A8X6G4V4"/>
<proteinExistence type="predicted"/>
<evidence type="ECO:0000259" key="1">
    <source>
        <dbReference type="Pfam" id="PF14529"/>
    </source>
</evidence>
<keyword evidence="2" id="KW-0548">Nucleotidyltransferase</keyword>
<reference evidence="2" key="1">
    <citation type="submission" date="2020-07" db="EMBL/GenBank/DDBJ databases">
        <title>Multicomponent nature underlies the extraordinary mechanical properties of spider dragline silk.</title>
        <authorList>
            <person name="Kono N."/>
            <person name="Nakamura H."/>
            <person name="Mori M."/>
            <person name="Yoshida Y."/>
            <person name="Ohtoshi R."/>
            <person name="Malay A.D."/>
            <person name="Moran D.A.P."/>
            <person name="Tomita M."/>
            <person name="Numata K."/>
            <person name="Arakawa K."/>
        </authorList>
    </citation>
    <scope>NUCLEOTIDE SEQUENCE</scope>
</reference>
<dbReference type="GO" id="GO:0003964">
    <property type="term" value="F:RNA-directed DNA polymerase activity"/>
    <property type="evidence" value="ECO:0007669"/>
    <property type="project" value="UniProtKB-KW"/>
</dbReference>
<evidence type="ECO:0000313" key="3">
    <source>
        <dbReference type="Proteomes" id="UP000887116"/>
    </source>
</evidence>
<evidence type="ECO:0000313" key="2">
    <source>
        <dbReference type="EMBL" id="GFQ74323.1"/>
    </source>
</evidence>
<sequence>MLSVDYTVVSLDKGIDLILSTAESPNISKQTSIKTGFIKFSPVVKDFLVLAIRRATRPPRSPRSALVPDLLRIFRNRNHCLIIGEFNAKHRSWNRLSTGNPVGTELYKFAVNCDFLITAPAEVICLLRRTGSGSIIDFGISCDLQDLRSTTLVELSCDHNPVVFDLQPNFPYSYAHNCLTLTNWNRFQDILSLTVPGNPRIKNPNAIHRAVTHLKNHIQNAIKQSSRFKFIKHQATSIPLYIRQKIKGKNRLRKRWQNTFDPELKRIVNKLQHEIKKDLLRLKQQTWDRELEGTNYDIESLHKIIERQKKKQVTYPPLLGYRGLVYGTVEKTDIFDDSLEESFKENRTPYVDFHITAVNRAVRRYIRDASL</sequence>
<gene>
    <name evidence="2" type="primary">X-elementORF2_694</name>
    <name evidence="2" type="ORF">TNCT_469951</name>
</gene>
<dbReference type="Proteomes" id="UP000887116">
    <property type="component" value="Unassembled WGS sequence"/>
</dbReference>
<organism evidence="2 3">
    <name type="scientific">Trichonephila clavata</name>
    <name type="common">Joro spider</name>
    <name type="synonym">Nephila clavata</name>
    <dbReference type="NCBI Taxonomy" id="2740835"/>
    <lineage>
        <taxon>Eukaryota</taxon>
        <taxon>Metazoa</taxon>
        <taxon>Ecdysozoa</taxon>
        <taxon>Arthropoda</taxon>
        <taxon>Chelicerata</taxon>
        <taxon>Arachnida</taxon>
        <taxon>Araneae</taxon>
        <taxon>Araneomorphae</taxon>
        <taxon>Entelegynae</taxon>
        <taxon>Araneoidea</taxon>
        <taxon>Nephilidae</taxon>
        <taxon>Trichonephila</taxon>
    </lineage>
</organism>
<keyword evidence="3" id="KW-1185">Reference proteome</keyword>
<name>A0A8X6G4V4_TRICU</name>
<dbReference type="Pfam" id="PF14529">
    <property type="entry name" value="Exo_endo_phos_2"/>
    <property type="match status" value="1"/>
</dbReference>
<comment type="caution">
    <text evidence="2">The sequence shown here is derived from an EMBL/GenBank/DDBJ whole genome shotgun (WGS) entry which is preliminary data.</text>
</comment>